<dbReference type="EMBL" id="UAVU01000004">
    <property type="protein sequence ID" value="SQC90717.1"/>
    <property type="molecule type" value="Genomic_DNA"/>
</dbReference>
<reference evidence="2 3" key="1">
    <citation type="submission" date="2018-06" db="EMBL/GenBank/DDBJ databases">
        <authorList>
            <consortium name="Pathogen Informatics"/>
            <person name="Doyle S."/>
        </authorList>
    </citation>
    <scope>NUCLEOTIDE SEQUENCE [LARGE SCALE GENOMIC DNA]</scope>
    <source>
        <strain evidence="2 3">NCTC12120</strain>
    </source>
</reference>
<dbReference type="Proteomes" id="UP000251197">
    <property type="component" value="Unassembled WGS sequence"/>
</dbReference>
<evidence type="ECO:0000256" key="1">
    <source>
        <dbReference type="SAM" id="Phobius"/>
    </source>
</evidence>
<keyword evidence="1" id="KW-1133">Transmembrane helix</keyword>
<keyword evidence="1" id="KW-0472">Membrane</keyword>
<gene>
    <name evidence="2" type="ORF">NCTC12120_03856</name>
</gene>
<proteinExistence type="predicted"/>
<dbReference type="AlphaFoldDB" id="A0A2X3IW60"/>
<sequence>MSFDWNYLFSLFSNADFWQATWTVIKLSLLSWIISIGLVFFWRWASRLPLPGSPYPRGHISGCFAACRCWCC</sequence>
<keyword evidence="1" id="KW-0812">Transmembrane</keyword>
<evidence type="ECO:0000313" key="3">
    <source>
        <dbReference type="Proteomes" id="UP000251197"/>
    </source>
</evidence>
<evidence type="ECO:0000313" key="2">
    <source>
        <dbReference type="EMBL" id="SQC90717.1"/>
    </source>
</evidence>
<organism evidence="2 3">
    <name type="scientific">Cedecea neteri</name>
    <dbReference type="NCBI Taxonomy" id="158822"/>
    <lineage>
        <taxon>Bacteria</taxon>
        <taxon>Pseudomonadati</taxon>
        <taxon>Pseudomonadota</taxon>
        <taxon>Gammaproteobacteria</taxon>
        <taxon>Enterobacterales</taxon>
        <taxon>Enterobacteriaceae</taxon>
        <taxon>Cedecea</taxon>
    </lineage>
</organism>
<protein>
    <submittedName>
        <fullName evidence="2">Uncharacterized protein</fullName>
    </submittedName>
</protein>
<feature type="transmembrane region" description="Helical" evidence="1">
    <location>
        <begin position="20"/>
        <end position="42"/>
    </location>
</feature>
<name>A0A2X3IW60_9ENTR</name>
<accession>A0A2X3IW60</accession>